<accession>A0A087T8S1</accession>
<proteinExistence type="predicted"/>
<feature type="compositionally biased region" description="Basic and acidic residues" evidence="1">
    <location>
        <begin position="139"/>
        <end position="154"/>
    </location>
</feature>
<dbReference type="OrthoDB" id="6420383at2759"/>
<feature type="region of interest" description="Disordered" evidence="1">
    <location>
        <begin position="1"/>
        <end position="160"/>
    </location>
</feature>
<evidence type="ECO:0000313" key="2">
    <source>
        <dbReference type="EMBL" id="KFM61510.1"/>
    </source>
</evidence>
<keyword evidence="3" id="KW-1185">Reference proteome</keyword>
<dbReference type="EMBL" id="KK113994">
    <property type="protein sequence ID" value="KFM61510.1"/>
    <property type="molecule type" value="Genomic_DNA"/>
</dbReference>
<name>A0A087T8S1_STEMI</name>
<reference evidence="2 3" key="1">
    <citation type="submission" date="2013-11" db="EMBL/GenBank/DDBJ databases">
        <title>Genome sequencing of Stegodyphus mimosarum.</title>
        <authorList>
            <person name="Bechsgaard J."/>
        </authorList>
    </citation>
    <scope>NUCLEOTIDE SEQUENCE [LARGE SCALE GENOMIC DNA]</scope>
</reference>
<feature type="compositionally biased region" description="Low complexity" evidence="1">
    <location>
        <begin position="94"/>
        <end position="115"/>
    </location>
</feature>
<gene>
    <name evidence="2" type="ORF">X975_13238</name>
</gene>
<dbReference type="AlphaFoldDB" id="A0A087T8S1"/>
<dbReference type="Proteomes" id="UP000054359">
    <property type="component" value="Unassembled WGS sequence"/>
</dbReference>
<sequence>MNNLNNNNLLRERNLINRQNHQLTPAKRKVGKSLGDISENQDESEEKKPVGLRRQRRNSWGSGIPRPVDNRSSKSPPQYSPSDAEEMFEERSTPESSPTTPGSKLPPLLSMLMPKSKGKKKSAGKTKDPIDGETSTLAKDLEQVQRAIRGESRASLRPTR</sequence>
<feature type="non-terminal residue" evidence="2">
    <location>
        <position position="160"/>
    </location>
</feature>
<protein>
    <submittedName>
        <fullName evidence="2">Uncharacterized protein</fullName>
    </submittedName>
</protein>
<evidence type="ECO:0000256" key="1">
    <source>
        <dbReference type="SAM" id="MobiDB-lite"/>
    </source>
</evidence>
<organism evidence="2 3">
    <name type="scientific">Stegodyphus mimosarum</name>
    <name type="common">African social velvet spider</name>
    <dbReference type="NCBI Taxonomy" id="407821"/>
    <lineage>
        <taxon>Eukaryota</taxon>
        <taxon>Metazoa</taxon>
        <taxon>Ecdysozoa</taxon>
        <taxon>Arthropoda</taxon>
        <taxon>Chelicerata</taxon>
        <taxon>Arachnida</taxon>
        <taxon>Araneae</taxon>
        <taxon>Araneomorphae</taxon>
        <taxon>Entelegynae</taxon>
        <taxon>Eresoidea</taxon>
        <taxon>Eresidae</taxon>
        <taxon>Stegodyphus</taxon>
    </lineage>
</organism>
<evidence type="ECO:0000313" key="3">
    <source>
        <dbReference type="Proteomes" id="UP000054359"/>
    </source>
</evidence>